<dbReference type="EMBL" id="CP086714">
    <property type="protein sequence ID" value="WOO76615.1"/>
    <property type="molecule type" value="Genomic_DNA"/>
</dbReference>
<reference evidence="8" key="1">
    <citation type="submission" date="2023-10" db="EMBL/GenBank/DDBJ databases">
        <authorList>
            <person name="Noh H."/>
        </authorList>
    </citation>
    <scope>NUCLEOTIDE SEQUENCE</scope>
    <source>
        <strain evidence="8">DUCC4014</strain>
    </source>
</reference>
<feature type="region of interest" description="Disordered" evidence="7">
    <location>
        <begin position="156"/>
        <end position="236"/>
    </location>
</feature>
<dbReference type="PANTHER" id="PTHR15341">
    <property type="entry name" value="SUN-COR STEROID HORMONE RECEPTOR CO-REPRESSOR"/>
    <property type="match status" value="1"/>
</dbReference>
<evidence type="ECO:0000256" key="4">
    <source>
        <dbReference type="ARBA" id="ARBA00022884"/>
    </source>
</evidence>
<comment type="similarity">
    <text evidence="2 6">Belongs to the C1D family.</text>
</comment>
<keyword evidence="9" id="KW-1185">Reference proteome</keyword>
<evidence type="ECO:0000256" key="7">
    <source>
        <dbReference type="SAM" id="MobiDB-lite"/>
    </source>
</evidence>
<dbReference type="AlphaFoldDB" id="A0AAF0XZ89"/>
<dbReference type="RefSeq" id="XP_062622647.1">
    <property type="nucleotide sequence ID" value="XM_062766663.1"/>
</dbReference>
<dbReference type="GO" id="GO:0003723">
    <property type="term" value="F:RNA binding"/>
    <property type="evidence" value="ECO:0007669"/>
    <property type="project" value="UniProtKB-UniRule"/>
</dbReference>
<dbReference type="GO" id="GO:0003677">
    <property type="term" value="F:DNA binding"/>
    <property type="evidence" value="ECO:0007669"/>
    <property type="project" value="TreeGrafter"/>
</dbReference>
<dbReference type="GO" id="GO:0005730">
    <property type="term" value="C:nucleolus"/>
    <property type="evidence" value="ECO:0007669"/>
    <property type="project" value="TreeGrafter"/>
</dbReference>
<dbReference type="Pfam" id="PF04000">
    <property type="entry name" value="Sas10_Utp3"/>
    <property type="match status" value="1"/>
</dbReference>
<dbReference type="GO" id="GO:0000178">
    <property type="term" value="C:exosome (RNase complex)"/>
    <property type="evidence" value="ECO:0007669"/>
    <property type="project" value="TreeGrafter"/>
</dbReference>
<evidence type="ECO:0000313" key="8">
    <source>
        <dbReference type="EMBL" id="WOO76615.1"/>
    </source>
</evidence>
<keyword evidence="4 6" id="KW-0694">RNA-binding</keyword>
<evidence type="ECO:0000256" key="3">
    <source>
        <dbReference type="ARBA" id="ARBA00022552"/>
    </source>
</evidence>
<dbReference type="GO" id="GO:0010468">
    <property type="term" value="P:regulation of gene expression"/>
    <property type="evidence" value="ECO:0007669"/>
    <property type="project" value="TreeGrafter"/>
</dbReference>
<evidence type="ECO:0000256" key="1">
    <source>
        <dbReference type="ARBA" id="ARBA00004123"/>
    </source>
</evidence>
<dbReference type="GeneID" id="87803500"/>
<evidence type="ECO:0000313" key="9">
    <source>
        <dbReference type="Proteomes" id="UP000827549"/>
    </source>
</evidence>
<dbReference type="Proteomes" id="UP000827549">
    <property type="component" value="Chromosome 1"/>
</dbReference>
<evidence type="ECO:0000256" key="6">
    <source>
        <dbReference type="RuleBase" id="RU368003"/>
    </source>
</evidence>
<proteinExistence type="inferred from homology"/>
<evidence type="ECO:0000256" key="5">
    <source>
        <dbReference type="ARBA" id="ARBA00023242"/>
    </source>
</evidence>
<accession>A0AAF0XZ89</accession>
<feature type="compositionally biased region" description="Basic and acidic residues" evidence="7">
    <location>
        <begin position="212"/>
        <end position="221"/>
    </location>
</feature>
<organism evidence="8 9">
    <name type="scientific">Vanrija pseudolonga</name>
    <dbReference type="NCBI Taxonomy" id="143232"/>
    <lineage>
        <taxon>Eukaryota</taxon>
        <taxon>Fungi</taxon>
        <taxon>Dikarya</taxon>
        <taxon>Basidiomycota</taxon>
        <taxon>Agaricomycotina</taxon>
        <taxon>Tremellomycetes</taxon>
        <taxon>Trichosporonales</taxon>
        <taxon>Trichosporonaceae</taxon>
        <taxon>Vanrija</taxon>
    </lineage>
</organism>
<sequence>MSDDPRASLTALDDTLDHLEAALAPLFARPWSETLAGLGPLERAKADVLLAYAINDLVWVYLKSRGLNPETHDVSKELERIRGYYGKVKDAENPGAARRTTIDKAAAHRFVVAAIPASQRQQQSPANANAALAARQAAAAYEDVGRASRFKHVATEVERLVPGEPGEDVEMEDAGDAEAGGDSDASAAELLLSVDAEIEADAAGGAGEEVVQEEKEAEGKSGRRRSGKRKRAEDLA</sequence>
<dbReference type="PANTHER" id="PTHR15341:SF3">
    <property type="entry name" value="NUCLEAR NUCLEIC ACID-BINDING PROTEIN C1D"/>
    <property type="match status" value="1"/>
</dbReference>
<protein>
    <recommendedName>
        <fullName evidence="6">Exosome complex protein</fullName>
    </recommendedName>
</protein>
<evidence type="ECO:0000256" key="2">
    <source>
        <dbReference type="ARBA" id="ARBA00009154"/>
    </source>
</evidence>
<feature type="compositionally biased region" description="Acidic residues" evidence="7">
    <location>
        <begin position="165"/>
        <end position="181"/>
    </location>
</feature>
<dbReference type="InterPro" id="IPR011082">
    <property type="entry name" value="Exosome-assoc_fac/DNA_repair"/>
</dbReference>
<comment type="function">
    <text evidence="6">Required for exosome-dependent processing of pre-rRNA and small nucleolar RNA (snRNA) precursors. Involved in processing of 35S pre-rRNA at the A0, A1 and A2 sites.</text>
</comment>
<name>A0AAF0XZ89_9TREE</name>
<comment type="subcellular location">
    <subcellularLocation>
        <location evidence="1 6">Nucleus</location>
    </subcellularLocation>
</comment>
<gene>
    <name evidence="8" type="primary">c1d</name>
    <name evidence="8" type="ORF">LOC62_01G000241</name>
</gene>
<keyword evidence="5 6" id="KW-0539">Nucleus</keyword>
<dbReference type="InterPro" id="IPR007146">
    <property type="entry name" value="Sas10/Utp3/C1D"/>
</dbReference>
<dbReference type="GO" id="GO:0000460">
    <property type="term" value="P:maturation of 5.8S rRNA"/>
    <property type="evidence" value="ECO:0007669"/>
    <property type="project" value="TreeGrafter"/>
</dbReference>
<keyword evidence="3 6" id="KW-0698">rRNA processing</keyword>